<sequence>MQLKVKESGTESLVREACLKATVNDIKSSSHNVRFLFFLFVFGERIMFVFDLFYFHCPFFKAIKEKGGHCTIDSSLGTSLRHKDLAIRPMDKCL</sequence>
<evidence type="ECO:0000313" key="2">
    <source>
        <dbReference type="EMBL" id="MBX21279.1"/>
    </source>
</evidence>
<organism evidence="2">
    <name type="scientific">Rhizophora mucronata</name>
    <name type="common">Asiatic mangrove</name>
    <dbReference type="NCBI Taxonomy" id="61149"/>
    <lineage>
        <taxon>Eukaryota</taxon>
        <taxon>Viridiplantae</taxon>
        <taxon>Streptophyta</taxon>
        <taxon>Embryophyta</taxon>
        <taxon>Tracheophyta</taxon>
        <taxon>Spermatophyta</taxon>
        <taxon>Magnoliopsida</taxon>
        <taxon>eudicotyledons</taxon>
        <taxon>Gunneridae</taxon>
        <taxon>Pentapetalae</taxon>
        <taxon>rosids</taxon>
        <taxon>fabids</taxon>
        <taxon>Malpighiales</taxon>
        <taxon>Rhizophoraceae</taxon>
        <taxon>Rhizophora</taxon>
    </lineage>
</organism>
<proteinExistence type="predicted"/>
<evidence type="ECO:0000256" key="1">
    <source>
        <dbReference type="SAM" id="Phobius"/>
    </source>
</evidence>
<accession>A0A2P2LTI7</accession>
<dbReference type="EMBL" id="GGEC01040797">
    <property type="protein sequence ID" value="MBX21281.1"/>
    <property type="molecule type" value="Transcribed_RNA"/>
</dbReference>
<reference evidence="2" key="1">
    <citation type="submission" date="2018-02" db="EMBL/GenBank/DDBJ databases">
        <title>Rhizophora mucronata_Transcriptome.</title>
        <authorList>
            <person name="Meera S.P."/>
            <person name="Sreeshan A."/>
            <person name="Augustine A."/>
        </authorList>
    </citation>
    <scope>NUCLEOTIDE SEQUENCE</scope>
    <source>
        <tissue evidence="2">Leaf</tissue>
    </source>
</reference>
<keyword evidence="1" id="KW-1133">Transmembrane helix</keyword>
<protein>
    <submittedName>
        <fullName evidence="3">Uncharacterized protein LOC101309580 isoform X2</fullName>
    </submittedName>
    <submittedName>
        <fullName evidence="2">Uncharacterized protein LOC103937473</fullName>
    </submittedName>
</protein>
<dbReference type="EMBL" id="GGEC01040800">
    <property type="protein sequence ID" value="MBX21284.1"/>
    <property type="molecule type" value="Transcribed_RNA"/>
</dbReference>
<feature type="transmembrane region" description="Helical" evidence="1">
    <location>
        <begin position="35"/>
        <end position="55"/>
    </location>
</feature>
<evidence type="ECO:0000313" key="3">
    <source>
        <dbReference type="EMBL" id="MBX21281.1"/>
    </source>
</evidence>
<dbReference type="AlphaFoldDB" id="A0A2P2LTI7"/>
<keyword evidence="1" id="KW-0472">Membrane</keyword>
<dbReference type="EMBL" id="GGEC01040795">
    <property type="protein sequence ID" value="MBX21279.1"/>
    <property type="molecule type" value="Transcribed_RNA"/>
</dbReference>
<name>A0A2P2LTI7_RHIMU</name>
<keyword evidence="1" id="KW-0812">Transmembrane</keyword>